<evidence type="ECO:0000256" key="5">
    <source>
        <dbReference type="ARBA" id="ARBA00022801"/>
    </source>
</evidence>
<keyword evidence="1" id="KW-0696">RNA-directed RNA polymerase</keyword>
<proteinExistence type="predicted"/>
<dbReference type="InterPro" id="IPR043128">
    <property type="entry name" value="Rev_trsase/Diguanyl_cyclase"/>
</dbReference>
<accession>A0AB38ZJT0</accession>
<dbReference type="EMBL" id="PP272553">
    <property type="protein sequence ID" value="WZI33257.1"/>
    <property type="molecule type" value="Genomic_RNA"/>
</dbReference>
<keyword evidence="2" id="KW-0808">Transferase</keyword>
<evidence type="ECO:0000259" key="7">
    <source>
        <dbReference type="Pfam" id="PF00680"/>
    </source>
</evidence>
<dbReference type="SUPFAM" id="SSF56672">
    <property type="entry name" value="DNA/RNA polymerases"/>
    <property type="match status" value="1"/>
</dbReference>
<keyword evidence="3" id="KW-0548">Nucleotidyltransferase</keyword>
<dbReference type="GO" id="GO:0000166">
    <property type="term" value="F:nucleotide binding"/>
    <property type="evidence" value="ECO:0007669"/>
    <property type="project" value="UniProtKB-KW"/>
</dbReference>
<dbReference type="GO" id="GO:0016787">
    <property type="term" value="F:hydrolase activity"/>
    <property type="evidence" value="ECO:0007669"/>
    <property type="project" value="UniProtKB-KW"/>
</dbReference>
<reference evidence="8" key="2">
    <citation type="submission" date="2024-01" db="EMBL/GenBank/DDBJ databases">
        <authorList>
            <person name="Zhang X.-A."/>
            <person name="Zhang J.-T."/>
            <person name="Hu Z.-Y."/>
            <person name="Liu W."/>
        </authorList>
    </citation>
    <scope>NUCLEOTIDE SEQUENCE</scope>
    <source>
        <strain evidence="8">Picorna_3</strain>
    </source>
</reference>
<evidence type="ECO:0000256" key="4">
    <source>
        <dbReference type="ARBA" id="ARBA00022741"/>
    </source>
</evidence>
<evidence type="ECO:0000313" key="8">
    <source>
        <dbReference type="EMBL" id="WZI33257.1"/>
    </source>
</evidence>
<organism evidence="8">
    <name type="scientific">Crocidura lasiura picorna-like virus 3</name>
    <dbReference type="NCBI Taxonomy" id="3139479"/>
    <lineage>
        <taxon>Viruses</taxon>
        <taxon>Riboviria</taxon>
        <taxon>Orthornavirae</taxon>
        <taxon>Pisuviricota</taxon>
        <taxon>Pisoniviricetes</taxon>
        <taxon>Picornavirales</taxon>
    </lineage>
</organism>
<dbReference type="GO" id="GO:0006351">
    <property type="term" value="P:DNA-templated transcription"/>
    <property type="evidence" value="ECO:0007669"/>
    <property type="project" value="InterPro"/>
</dbReference>
<reference evidence="8" key="1">
    <citation type="journal article" date="2024" name="NPJ Biofilms Microbiomes">
        <title>Decoding the RNA viromes in shrew lungs along the eastern coast of China.</title>
        <authorList>
            <person name="Zhang J.T."/>
            <person name="Hu Z.Y."/>
            <person name="Tang F."/>
            <person name="Liu Y.T."/>
            <person name="Tan W.L."/>
            <person name="Ma X.F."/>
            <person name="Zhang Y.F."/>
            <person name="Si G.Q."/>
            <person name="Zhang L."/>
            <person name="Zhang M.Q."/>
            <person name="Peng C."/>
            <person name="Fu B.K."/>
            <person name="Fang L.Q."/>
            <person name="Zhang X.A."/>
            <person name="Liu W."/>
        </authorList>
    </citation>
    <scope>NUCLEOTIDE SEQUENCE</scope>
    <source>
        <strain evidence="8">Picorna_3</strain>
    </source>
</reference>
<name>A0AB38ZJT0_9VIRU</name>
<evidence type="ECO:0000256" key="6">
    <source>
        <dbReference type="ARBA" id="ARBA00022953"/>
    </source>
</evidence>
<keyword evidence="6" id="KW-0693">Viral RNA replication</keyword>
<dbReference type="GO" id="GO:0003723">
    <property type="term" value="F:RNA binding"/>
    <property type="evidence" value="ECO:0007669"/>
    <property type="project" value="InterPro"/>
</dbReference>
<dbReference type="GO" id="GO:0003968">
    <property type="term" value="F:RNA-directed RNA polymerase activity"/>
    <property type="evidence" value="ECO:0007669"/>
    <property type="project" value="UniProtKB-KW"/>
</dbReference>
<keyword evidence="5" id="KW-0378">Hydrolase</keyword>
<evidence type="ECO:0000256" key="2">
    <source>
        <dbReference type="ARBA" id="ARBA00022679"/>
    </source>
</evidence>
<dbReference type="InterPro" id="IPR001205">
    <property type="entry name" value="RNA-dir_pol_C"/>
</dbReference>
<dbReference type="Gene3D" id="3.30.70.270">
    <property type="match status" value="1"/>
</dbReference>
<dbReference type="Pfam" id="PF00680">
    <property type="entry name" value="RdRP_1"/>
    <property type="match status" value="1"/>
</dbReference>
<protein>
    <submittedName>
        <fullName evidence="8">Non-structural protein</fullName>
    </submittedName>
</protein>
<evidence type="ECO:0000256" key="3">
    <source>
        <dbReference type="ARBA" id="ARBA00022695"/>
    </source>
</evidence>
<sequence>MAQAFKVASATNPDEYMSATLAASISRFGLRFGNREFKVPAGLPSGCQMTTPINCVLNSLLWITVWKKLTGGDLKSFRENTRLIVYGDDVVWGIDKNSPYFKFLSASKIQRVMKELGYDLESANDSPLDWQSIDQITFLKRRFVPDPINLTVVHAPRPLDEVFTQLMWRRSEPTLEAQQCCFYAFAAEIGQFDATTRERARKILIEAVANSESDLMKEALKNVPVGKVMEKAYRKQLHLGDLLRLRTMFWRLW</sequence>
<feature type="domain" description="RNA-directed RNA polymerase C-terminal" evidence="7">
    <location>
        <begin position="33"/>
        <end position="178"/>
    </location>
</feature>
<keyword evidence="4" id="KW-0547">Nucleotide-binding</keyword>
<dbReference type="CDD" id="cd23169">
    <property type="entry name" value="ps-ssRNAv-Picornavirales"/>
    <property type="match status" value="1"/>
</dbReference>
<dbReference type="InterPro" id="IPR043502">
    <property type="entry name" value="DNA/RNA_pol_sf"/>
</dbReference>
<evidence type="ECO:0000256" key="1">
    <source>
        <dbReference type="ARBA" id="ARBA00022484"/>
    </source>
</evidence>